<keyword evidence="1" id="KW-0805">Transcription regulation</keyword>
<dbReference type="PANTHER" id="PTHR43280:SF2">
    <property type="entry name" value="HTH-TYPE TRANSCRIPTIONAL REGULATOR EXSA"/>
    <property type="match status" value="1"/>
</dbReference>
<dbReference type="InterPro" id="IPR018060">
    <property type="entry name" value="HTH_AraC"/>
</dbReference>
<evidence type="ECO:0000313" key="5">
    <source>
        <dbReference type="EMBL" id="SMO82581.1"/>
    </source>
</evidence>
<gene>
    <name evidence="5" type="ORF">SAMN06265218_11611</name>
</gene>
<evidence type="ECO:0000256" key="2">
    <source>
        <dbReference type="ARBA" id="ARBA00023125"/>
    </source>
</evidence>
<dbReference type="SMART" id="SM00342">
    <property type="entry name" value="HTH_ARAC"/>
    <property type="match status" value="1"/>
</dbReference>
<protein>
    <submittedName>
        <fullName evidence="5">AraC-type DNA-binding protein</fullName>
    </submittedName>
</protein>
<dbReference type="Proteomes" id="UP000317593">
    <property type="component" value="Unassembled WGS sequence"/>
</dbReference>
<evidence type="ECO:0000256" key="3">
    <source>
        <dbReference type="ARBA" id="ARBA00023163"/>
    </source>
</evidence>
<dbReference type="EMBL" id="FXTH01000016">
    <property type="protein sequence ID" value="SMO82581.1"/>
    <property type="molecule type" value="Genomic_DNA"/>
</dbReference>
<dbReference type="PROSITE" id="PS01124">
    <property type="entry name" value="HTH_ARAC_FAMILY_2"/>
    <property type="match status" value="1"/>
</dbReference>
<dbReference type="AlphaFoldDB" id="A0A521EGI0"/>
<dbReference type="Pfam" id="PF12833">
    <property type="entry name" value="HTH_18"/>
    <property type="match status" value="1"/>
</dbReference>
<dbReference type="PANTHER" id="PTHR43280">
    <property type="entry name" value="ARAC-FAMILY TRANSCRIPTIONAL REGULATOR"/>
    <property type="match status" value="1"/>
</dbReference>
<evidence type="ECO:0000256" key="1">
    <source>
        <dbReference type="ARBA" id="ARBA00023015"/>
    </source>
</evidence>
<proteinExistence type="predicted"/>
<dbReference type="SUPFAM" id="SSF46689">
    <property type="entry name" value="Homeodomain-like"/>
    <property type="match status" value="1"/>
</dbReference>
<reference evidence="5 6" key="1">
    <citation type="submission" date="2017-05" db="EMBL/GenBank/DDBJ databases">
        <authorList>
            <person name="Varghese N."/>
            <person name="Submissions S."/>
        </authorList>
    </citation>
    <scope>NUCLEOTIDE SEQUENCE [LARGE SCALE GENOMIC DNA]</scope>
    <source>
        <strain evidence="5 6">DSM 21194</strain>
    </source>
</reference>
<sequence>MALDNACLIILYPKLTMMNDSYFHIKNMVCKHCGEVLEAKLVDAGFPIKHIELGRIEFARPIDEEELTELWEVVHQNGFEIVSDRSSQLVEQIKHLIIGLIHHGKRLDTTLSQYLSDRLHKEYQHLSRLFSDVEGNSIERFYILQKIERAKELIVYGEHTMAEIAYRLDYSSQQHFSRQFKKETGLTPSHFRDIKENKRISIDRL</sequence>
<dbReference type="Gene3D" id="1.10.10.60">
    <property type="entry name" value="Homeodomain-like"/>
    <property type="match status" value="1"/>
</dbReference>
<organism evidence="5 6">
    <name type="scientific">Fodinibius sediminis</name>
    <dbReference type="NCBI Taxonomy" id="1214077"/>
    <lineage>
        <taxon>Bacteria</taxon>
        <taxon>Pseudomonadati</taxon>
        <taxon>Balneolota</taxon>
        <taxon>Balneolia</taxon>
        <taxon>Balneolales</taxon>
        <taxon>Balneolaceae</taxon>
        <taxon>Fodinibius</taxon>
    </lineage>
</organism>
<evidence type="ECO:0000313" key="6">
    <source>
        <dbReference type="Proteomes" id="UP000317593"/>
    </source>
</evidence>
<evidence type="ECO:0000259" key="4">
    <source>
        <dbReference type="PROSITE" id="PS01124"/>
    </source>
</evidence>
<keyword evidence="6" id="KW-1185">Reference proteome</keyword>
<dbReference type="GO" id="GO:0043565">
    <property type="term" value="F:sequence-specific DNA binding"/>
    <property type="evidence" value="ECO:0007669"/>
    <property type="project" value="InterPro"/>
</dbReference>
<dbReference type="PRINTS" id="PR00032">
    <property type="entry name" value="HTHARAC"/>
</dbReference>
<dbReference type="GO" id="GO:0003700">
    <property type="term" value="F:DNA-binding transcription factor activity"/>
    <property type="evidence" value="ECO:0007669"/>
    <property type="project" value="InterPro"/>
</dbReference>
<accession>A0A521EGI0</accession>
<feature type="domain" description="HTH araC/xylS-type" evidence="4">
    <location>
        <begin position="115"/>
        <end position="194"/>
    </location>
</feature>
<keyword evidence="3" id="KW-0804">Transcription</keyword>
<dbReference type="InterPro" id="IPR009057">
    <property type="entry name" value="Homeodomain-like_sf"/>
</dbReference>
<name>A0A521EGI0_9BACT</name>
<keyword evidence="2 5" id="KW-0238">DNA-binding</keyword>
<dbReference type="InterPro" id="IPR020449">
    <property type="entry name" value="Tscrpt_reg_AraC-type_HTH"/>
</dbReference>